<dbReference type="InterPro" id="IPR033010">
    <property type="entry name" value="Cdc20/Fizzy"/>
</dbReference>
<dbReference type="PROSITE" id="PS50082">
    <property type="entry name" value="WD_REPEATS_2"/>
    <property type="match status" value="2"/>
</dbReference>
<organism evidence="10 11">
    <name type="scientific">Cuscuta campestris</name>
    <dbReference type="NCBI Taxonomy" id="132261"/>
    <lineage>
        <taxon>Eukaryota</taxon>
        <taxon>Viridiplantae</taxon>
        <taxon>Streptophyta</taxon>
        <taxon>Embryophyta</taxon>
        <taxon>Tracheophyta</taxon>
        <taxon>Spermatophyta</taxon>
        <taxon>Magnoliopsida</taxon>
        <taxon>eudicotyledons</taxon>
        <taxon>Gunneridae</taxon>
        <taxon>Pentapetalae</taxon>
        <taxon>asterids</taxon>
        <taxon>lamiids</taxon>
        <taxon>Solanales</taxon>
        <taxon>Convolvulaceae</taxon>
        <taxon>Cuscuteae</taxon>
        <taxon>Cuscuta</taxon>
        <taxon>Cuscuta subgen. Grammica</taxon>
        <taxon>Cuscuta sect. Cleistogrammica</taxon>
    </lineage>
</organism>
<evidence type="ECO:0000313" key="10">
    <source>
        <dbReference type="EMBL" id="VFQ99206.1"/>
    </source>
</evidence>
<comment type="function">
    <text evidence="7">Component of the anaphase promoting complex/cyclosome (APC/C), a cell cycle-regulated E3 ubiquitin-protein ligase complex that controls progression through mitosis and the G1 phase of the cell cycle.</text>
</comment>
<evidence type="ECO:0000256" key="1">
    <source>
        <dbReference type="ARBA" id="ARBA00006445"/>
    </source>
</evidence>
<dbReference type="PROSITE" id="PS00678">
    <property type="entry name" value="WD_REPEATS_1"/>
    <property type="match status" value="1"/>
</dbReference>
<reference evidence="10 11" key="1">
    <citation type="submission" date="2018-04" db="EMBL/GenBank/DDBJ databases">
        <authorList>
            <person name="Vogel A."/>
        </authorList>
    </citation>
    <scope>NUCLEOTIDE SEQUENCE [LARGE SCALE GENOMIC DNA]</scope>
</reference>
<name>A0A484NFK6_9ASTE</name>
<dbReference type="SMART" id="SM00320">
    <property type="entry name" value="WD40"/>
    <property type="match status" value="5"/>
</dbReference>
<keyword evidence="3" id="KW-0132">Cell division</keyword>
<dbReference type="InterPro" id="IPR001680">
    <property type="entry name" value="WD40_rpt"/>
</dbReference>
<evidence type="ECO:0000313" key="11">
    <source>
        <dbReference type="Proteomes" id="UP000595140"/>
    </source>
</evidence>
<proteinExistence type="inferred from homology"/>
<protein>
    <recommendedName>
        <fullName evidence="9">CDC20/Fizzy WD40 domain-containing protein</fullName>
    </recommendedName>
</protein>
<dbReference type="InterPro" id="IPR056150">
    <property type="entry name" value="WD40_CDC20-Fz"/>
</dbReference>
<dbReference type="PANTHER" id="PTHR19918:SF8">
    <property type="entry name" value="FI02843P"/>
    <property type="match status" value="1"/>
</dbReference>
<dbReference type="PANTHER" id="PTHR19918">
    <property type="entry name" value="CELL DIVISION CYCLE 20 CDC20 FIZZY -RELATED"/>
    <property type="match status" value="1"/>
</dbReference>
<gene>
    <name evidence="10" type="ORF">CCAM_LOCUS40982</name>
</gene>
<keyword evidence="2 8" id="KW-0853">WD repeat</keyword>
<dbReference type="InterPro" id="IPR015943">
    <property type="entry name" value="WD40/YVTN_repeat-like_dom_sf"/>
</dbReference>
<evidence type="ECO:0000256" key="3">
    <source>
        <dbReference type="ARBA" id="ARBA00022618"/>
    </source>
</evidence>
<dbReference type="InterPro" id="IPR019775">
    <property type="entry name" value="WD40_repeat_CS"/>
</dbReference>
<dbReference type="InterPro" id="IPR011047">
    <property type="entry name" value="Quinoprotein_ADH-like_sf"/>
</dbReference>
<sequence length="339" mass="38069">MSSTLLEVTRASHEEIERLERVIVKDLQTEPATNKDRLYQSHRVRNVIERIIDTTHRLIREYHRRNLGARVLDTSDEYEQLLKHEQPITFSGELRTLRGGHQSRVGALDWNNHILTTGGMDGMIFNNDVRVRSRIAETYKGHSQEVCGLKWSASGQQLASGGNNNLLYIWDRSSTAVSSSNSTSSTTQWLHRFEEHTAAVKALAWCPFQGNLLASGGGGGDRCIKFWNTHTGSCVNSVDTGSQVCALLWNKSERELLSSNGFTKNQLTLWKYPSMVKMAELAGYTSRVLFMAQSPDGCTVASAAGDETLRFWNVFGTPEVKKQVLKSNPEPFAHVNRIR</sequence>
<dbReference type="PROSITE" id="PS50294">
    <property type="entry name" value="WD_REPEATS_REGION"/>
    <property type="match status" value="2"/>
</dbReference>
<comment type="similarity">
    <text evidence="1">Belongs to the WD repeat CDC20/Fizzy family.</text>
</comment>
<dbReference type="GO" id="GO:1905786">
    <property type="term" value="P:positive regulation of anaphase-promoting complex-dependent catabolic process"/>
    <property type="evidence" value="ECO:0007669"/>
    <property type="project" value="TreeGrafter"/>
</dbReference>
<feature type="domain" description="CDC20/Fizzy WD40" evidence="9">
    <location>
        <begin position="94"/>
        <end position="312"/>
    </location>
</feature>
<feature type="repeat" description="WD" evidence="8">
    <location>
        <begin position="139"/>
        <end position="180"/>
    </location>
</feature>
<dbReference type="GO" id="GO:1990757">
    <property type="term" value="F:ubiquitin ligase activator activity"/>
    <property type="evidence" value="ECO:0007669"/>
    <property type="project" value="TreeGrafter"/>
</dbReference>
<dbReference type="AlphaFoldDB" id="A0A484NFK6"/>
<feature type="repeat" description="WD" evidence="8">
    <location>
        <begin position="281"/>
        <end position="314"/>
    </location>
</feature>
<evidence type="ECO:0000259" key="9">
    <source>
        <dbReference type="Pfam" id="PF24807"/>
    </source>
</evidence>
<dbReference type="GO" id="GO:0031145">
    <property type="term" value="P:anaphase-promoting complex-dependent catabolic process"/>
    <property type="evidence" value="ECO:0007669"/>
    <property type="project" value="TreeGrafter"/>
</dbReference>
<evidence type="ECO:0000256" key="7">
    <source>
        <dbReference type="ARBA" id="ARBA00023425"/>
    </source>
</evidence>
<evidence type="ECO:0000256" key="4">
    <source>
        <dbReference type="ARBA" id="ARBA00022737"/>
    </source>
</evidence>
<dbReference type="OrthoDB" id="10263272at2759"/>
<dbReference type="GO" id="GO:0016567">
    <property type="term" value="P:protein ubiquitination"/>
    <property type="evidence" value="ECO:0007669"/>
    <property type="project" value="UniProtKB-UniPathway"/>
</dbReference>
<evidence type="ECO:0000256" key="8">
    <source>
        <dbReference type="PROSITE-ProRule" id="PRU00221"/>
    </source>
</evidence>
<evidence type="ECO:0000256" key="2">
    <source>
        <dbReference type="ARBA" id="ARBA00022574"/>
    </source>
</evidence>
<keyword evidence="5" id="KW-0498">Mitosis</keyword>
<dbReference type="Proteomes" id="UP000595140">
    <property type="component" value="Unassembled WGS sequence"/>
</dbReference>
<dbReference type="Pfam" id="PF24807">
    <property type="entry name" value="WD40_CDC20-Fz"/>
    <property type="match status" value="1"/>
</dbReference>
<keyword evidence="4" id="KW-0677">Repeat</keyword>
<dbReference type="UniPathway" id="UPA00143"/>
<evidence type="ECO:0000256" key="6">
    <source>
        <dbReference type="ARBA" id="ARBA00023306"/>
    </source>
</evidence>
<dbReference type="GO" id="GO:0005680">
    <property type="term" value="C:anaphase-promoting complex"/>
    <property type="evidence" value="ECO:0007669"/>
    <property type="project" value="TreeGrafter"/>
</dbReference>
<dbReference type="GO" id="GO:0010997">
    <property type="term" value="F:anaphase-promoting complex binding"/>
    <property type="evidence" value="ECO:0007669"/>
    <property type="project" value="InterPro"/>
</dbReference>
<dbReference type="SUPFAM" id="SSF50998">
    <property type="entry name" value="Quinoprotein alcohol dehydrogenase-like"/>
    <property type="match status" value="1"/>
</dbReference>
<evidence type="ECO:0000256" key="5">
    <source>
        <dbReference type="ARBA" id="ARBA00022776"/>
    </source>
</evidence>
<dbReference type="EMBL" id="OOIL02006650">
    <property type="protein sequence ID" value="VFQ99206.1"/>
    <property type="molecule type" value="Genomic_DNA"/>
</dbReference>
<dbReference type="GO" id="GO:0051301">
    <property type="term" value="P:cell division"/>
    <property type="evidence" value="ECO:0007669"/>
    <property type="project" value="UniProtKB-KW"/>
</dbReference>
<keyword evidence="11" id="KW-1185">Reference proteome</keyword>
<keyword evidence="6" id="KW-0131">Cell cycle</keyword>
<dbReference type="Gene3D" id="2.130.10.10">
    <property type="entry name" value="YVTN repeat-like/Quinoprotein amine dehydrogenase"/>
    <property type="match status" value="1"/>
</dbReference>
<accession>A0A484NFK6</accession>